<dbReference type="EMBL" id="JAYGJQ010000002">
    <property type="protein sequence ID" value="MEA9356604.1"/>
    <property type="molecule type" value="Genomic_DNA"/>
</dbReference>
<evidence type="ECO:0008006" key="4">
    <source>
        <dbReference type="Google" id="ProtNLM"/>
    </source>
</evidence>
<keyword evidence="3" id="KW-1185">Reference proteome</keyword>
<accession>A0ABU5VU75</accession>
<evidence type="ECO:0000313" key="2">
    <source>
        <dbReference type="EMBL" id="MEA9356604.1"/>
    </source>
</evidence>
<proteinExistence type="predicted"/>
<keyword evidence="1" id="KW-0732">Signal</keyword>
<evidence type="ECO:0000313" key="3">
    <source>
        <dbReference type="Proteomes" id="UP001302274"/>
    </source>
</evidence>
<comment type="caution">
    <text evidence="2">The sequence shown here is derived from an EMBL/GenBank/DDBJ whole genome shotgun (WGS) entry which is preliminary data.</text>
</comment>
<feature type="signal peptide" evidence="1">
    <location>
        <begin position="1"/>
        <end position="17"/>
    </location>
</feature>
<organism evidence="2 3">
    <name type="scientific">Bacteriovorax antarcticus</name>
    <dbReference type="NCBI Taxonomy" id="3088717"/>
    <lineage>
        <taxon>Bacteria</taxon>
        <taxon>Pseudomonadati</taxon>
        <taxon>Bdellovibrionota</taxon>
        <taxon>Bacteriovoracia</taxon>
        <taxon>Bacteriovoracales</taxon>
        <taxon>Bacteriovoracaceae</taxon>
        <taxon>Bacteriovorax</taxon>
    </lineage>
</organism>
<evidence type="ECO:0000256" key="1">
    <source>
        <dbReference type="SAM" id="SignalP"/>
    </source>
</evidence>
<feature type="chain" id="PRO_5046394313" description="Cysteine rich repeat-containing protein" evidence="1">
    <location>
        <begin position="18"/>
        <end position="88"/>
    </location>
</feature>
<protein>
    <recommendedName>
        <fullName evidence="4">Cysteine rich repeat-containing protein</fullName>
    </recommendedName>
</protein>
<dbReference type="RefSeq" id="WP_323576410.1">
    <property type="nucleotide sequence ID" value="NZ_JAYGJQ010000002.1"/>
</dbReference>
<name>A0ABU5VU75_9BACT</name>
<gene>
    <name evidence="2" type="ORF">SHI21_10330</name>
</gene>
<dbReference type="Proteomes" id="UP001302274">
    <property type="component" value="Unassembled WGS sequence"/>
</dbReference>
<reference evidence="2 3" key="1">
    <citation type="submission" date="2023-11" db="EMBL/GenBank/DDBJ databases">
        <title>A Novel Polar Bacteriovorax (B. antarcticus) Isolated from the Biocrust in Antarctica.</title>
        <authorList>
            <person name="Mun W."/>
            <person name="Choi S.Y."/>
            <person name="Mitchell R.J."/>
        </authorList>
    </citation>
    <scope>NUCLEOTIDE SEQUENCE [LARGE SCALE GENOMIC DNA]</scope>
    <source>
        <strain evidence="2 3">PP10</strain>
    </source>
</reference>
<sequence>MKFTLIFLLLATNSLYAATKQSNKMMPMEMTPEQRVNMATIHENMATCLKSDKTVAACHSEMKENCKSMMGAEGCKMMKHDKMMKHRK</sequence>